<dbReference type="GO" id="GO:0004386">
    <property type="term" value="F:helicase activity"/>
    <property type="evidence" value="ECO:0007669"/>
    <property type="project" value="TreeGrafter"/>
</dbReference>
<reference evidence="4" key="2">
    <citation type="submission" date="2017-11" db="EMBL/GenBank/DDBJ databases">
        <title>Coralsnake Venomics: Analyses of Venom Gland Transcriptomes and Proteomes of Six Brazilian Taxa.</title>
        <authorList>
            <person name="Aird S.D."/>
            <person name="Jorge da Silva N."/>
            <person name="Qiu L."/>
            <person name="Villar-Briones A."/>
            <person name="Aparecida-Saddi V."/>
            <person name="Campos-Telles M.P."/>
            <person name="Grau M."/>
            <person name="Mikheyev A.S."/>
        </authorList>
    </citation>
    <scope>NUCLEOTIDE SEQUENCE</scope>
    <source>
        <tissue evidence="4">Venom_gland</tissue>
    </source>
</reference>
<dbReference type="GO" id="GO:0005524">
    <property type="term" value="F:ATP binding"/>
    <property type="evidence" value="ECO:0007669"/>
    <property type="project" value="UniProtKB-KW"/>
</dbReference>
<evidence type="ECO:0000313" key="4">
    <source>
        <dbReference type="EMBL" id="LAB24286.1"/>
    </source>
</evidence>
<dbReference type="Gene3D" id="1.20.120.1080">
    <property type="match status" value="1"/>
</dbReference>
<dbReference type="InterPro" id="IPR027417">
    <property type="entry name" value="P-loop_NTPase"/>
</dbReference>
<reference evidence="4" key="1">
    <citation type="submission" date="2017-07" db="EMBL/GenBank/DDBJ databases">
        <authorList>
            <person name="Mikheyev A."/>
            <person name="Grau M."/>
        </authorList>
    </citation>
    <scope>NUCLEOTIDE SEQUENCE</scope>
    <source>
        <tissue evidence="4">Venom_gland</tissue>
    </source>
</reference>
<evidence type="ECO:0000259" key="3">
    <source>
        <dbReference type="SMART" id="SM00847"/>
    </source>
</evidence>
<dbReference type="Pfam" id="PF21010">
    <property type="entry name" value="HA2_C"/>
    <property type="match status" value="1"/>
</dbReference>
<dbReference type="AlphaFoldDB" id="A0A2D4LU16"/>
<keyword evidence="2" id="KW-0067">ATP-binding</keyword>
<organism evidence="4">
    <name type="scientific">Micrurus spixii</name>
    <name type="common">Amazon coral snake</name>
    <dbReference type="NCBI Taxonomy" id="129469"/>
    <lineage>
        <taxon>Eukaryota</taxon>
        <taxon>Metazoa</taxon>
        <taxon>Chordata</taxon>
        <taxon>Craniata</taxon>
        <taxon>Vertebrata</taxon>
        <taxon>Euteleostomi</taxon>
        <taxon>Lepidosauria</taxon>
        <taxon>Squamata</taxon>
        <taxon>Bifurcata</taxon>
        <taxon>Unidentata</taxon>
        <taxon>Episquamata</taxon>
        <taxon>Toxicofera</taxon>
        <taxon>Serpentes</taxon>
        <taxon>Colubroidea</taxon>
        <taxon>Elapidae</taxon>
        <taxon>Elapinae</taxon>
        <taxon>Micrurus</taxon>
    </lineage>
</organism>
<dbReference type="InterPro" id="IPR007502">
    <property type="entry name" value="Helicase-assoc_dom"/>
</dbReference>
<accession>A0A2D4LU16</accession>
<dbReference type="SUPFAM" id="SSF52540">
    <property type="entry name" value="P-loop containing nucleoside triphosphate hydrolases"/>
    <property type="match status" value="1"/>
</dbReference>
<dbReference type="Pfam" id="PF04408">
    <property type="entry name" value="WHD_HA2"/>
    <property type="match status" value="1"/>
</dbReference>
<keyword evidence="1" id="KW-0547">Nucleotide-binding</keyword>
<protein>
    <recommendedName>
        <fullName evidence="3">Helicase-associated domain-containing protein</fullName>
    </recommendedName>
</protein>
<dbReference type="SMART" id="SM00847">
    <property type="entry name" value="HA2"/>
    <property type="match status" value="1"/>
</dbReference>
<evidence type="ECO:0000256" key="1">
    <source>
        <dbReference type="ARBA" id="ARBA00022741"/>
    </source>
</evidence>
<name>A0A2D4LU16_9SAUR</name>
<dbReference type="EMBL" id="IACM01051049">
    <property type="protein sequence ID" value="LAB24286.1"/>
    <property type="molecule type" value="Transcribed_RNA"/>
</dbReference>
<dbReference type="GO" id="GO:0005681">
    <property type="term" value="C:spliceosomal complex"/>
    <property type="evidence" value="ECO:0007669"/>
    <property type="project" value="TreeGrafter"/>
</dbReference>
<dbReference type="PANTHER" id="PTHR18934">
    <property type="entry name" value="ATP-DEPENDENT RNA HELICASE"/>
    <property type="match status" value="1"/>
</dbReference>
<proteinExistence type="predicted"/>
<dbReference type="PANTHER" id="PTHR18934:SF95">
    <property type="entry name" value="ATP-DEPENDENT RNA HELICASE DHX15"/>
    <property type="match status" value="1"/>
</dbReference>
<sequence>MCVVSSAAPETLMRALELLNYLAALNDDGDLTELGSMMAEFPLDPQLAKMVIASCDYNCSNEILSITAMLSGNSRDRDANQNPALQLGEACNIPATGLLTVFFKKKLDLCRSDVLCSRLHSGVKKKIRKKEINVEATEVIV</sequence>
<dbReference type="InterPro" id="IPR048333">
    <property type="entry name" value="HA2_WH"/>
</dbReference>
<feature type="domain" description="Helicase-associated" evidence="3">
    <location>
        <begin position="14"/>
        <end position="102"/>
    </location>
</feature>
<evidence type="ECO:0000256" key="2">
    <source>
        <dbReference type="ARBA" id="ARBA00022840"/>
    </source>
</evidence>
<dbReference type="GO" id="GO:0003723">
    <property type="term" value="F:RNA binding"/>
    <property type="evidence" value="ECO:0007669"/>
    <property type="project" value="TreeGrafter"/>
</dbReference>